<protein>
    <submittedName>
        <fullName evidence="3">Uncharacterized protein</fullName>
    </submittedName>
</protein>
<keyword evidence="2" id="KW-1133">Transmembrane helix</keyword>
<accession>A0A840PW16</accession>
<evidence type="ECO:0000313" key="3">
    <source>
        <dbReference type="EMBL" id="MBB5152516.1"/>
    </source>
</evidence>
<keyword evidence="2" id="KW-0472">Membrane</keyword>
<dbReference type="AlphaFoldDB" id="A0A840PW16"/>
<sequence>MLSGIQSVWVLVGLAVGAGWITAGQANTYTVGATVLGLVVSVSLTWWTRTPAARPRDADGTPLVPAPPPTRLAE</sequence>
<evidence type="ECO:0000256" key="2">
    <source>
        <dbReference type="SAM" id="Phobius"/>
    </source>
</evidence>
<keyword evidence="4" id="KW-1185">Reference proteome</keyword>
<feature type="region of interest" description="Disordered" evidence="1">
    <location>
        <begin position="51"/>
        <end position="74"/>
    </location>
</feature>
<feature type="transmembrane region" description="Helical" evidence="2">
    <location>
        <begin position="7"/>
        <end position="23"/>
    </location>
</feature>
<comment type="caution">
    <text evidence="3">The sequence shown here is derived from an EMBL/GenBank/DDBJ whole genome shotgun (WGS) entry which is preliminary data.</text>
</comment>
<dbReference type="RefSeq" id="WP_184721962.1">
    <property type="nucleotide sequence ID" value="NZ_JACHIW010000001.1"/>
</dbReference>
<reference evidence="3 4" key="1">
    <citation type="submission" date="2020-08" db="EMBL/GenBank/DDBJ databases">
        <title>Sequencing the genomes of 1000 actinobacteria strains.</title>
        <authorList>
            <person name="Klenk H.-P."/>
        </authorList>
    </citation>
    <scope>NUCLEOTIDE SEQUENCE [LARGE SCALE GENOMIC DNA]</scope>
    <source>
        <strain evidence="3 4">DSM 45584</strain>
    </source>
</reference>
<evidence type="ECO:0000313" key="4">
    <source>
        <dbReference type="Proteomes" id="UP000584374"/>
    </source>
</evidence>
<feature type="transmembrane region" description="Helical" evidence="2">
    <location>
        <begin position="29"/>
        <end position="47"/>
    </location>
</feature>
<proteinExistence type="predicted"/>
<feature type="compositionally biased region" description="Pro residues" evidence="1">
    <location>
        <begin position="64"/>
        <end position="74"/>
    </location>
</feature>
<evidence type="ECO:0000256" key="1">
    <source>
        <dbReference type="SAM" id="MobiDB-lite"/>
    </source>
</evidence>
<dbReference type="EMBL" id="JACHIW010000001">
    <property type="protein sequence ID" value="MBB5152516.1"/>
    <property type="molecule type" value="Genomic_DNA"/>
</dbReference>
<gene>
    <name evidence="3" type="ORF">BJ970_000050</name>
</gene>
<name>A0A840PW16_9PSEU</name>
<keyword evidence="2" id="KW-0812">Transmembrane</keyword>
<dbReference type="Proteomes" id="UP000584374">
    <property type="component" value="Unassembled WGS sequence"/>
</dbReference>
<organism evidence="3 4">
    <name type="scientific">Saccharopolyspora phatthalungensis</name>
    <dbReference type="NCBI Taxonomy" id="664693"/>
    <lineage>
        <taxon>Bacteria</taxon>
        <taxon>Bacillati</taxon>
        <taxon>Actinomycetota</taxon>
        <taxon>Actinomycetes</taxon>
        <taxon>Pseudonocardiales</taxon>
        <taxon>Pseudonocardiaceae</taxon>
        <taxon>Saccharopolyspora</taxon>
    </lineage>
</organism>